<dbReference type="GO" id="GO:0005783">
    <property type="term" value="C:endoplasmic reticulum"/>
    <property type="evidence" value="ECO:0007669"/>
    <property type="project" value="TreeGrafter"/>
</dbReference>
<evidence type="ECO:0000259" key="7">
    <source>
        <dbReference type="SMART" id="SM00702"/>
    </source>
</evidence>
<accession>A0A8H7WA58</accession>
<proteinExistence type="predicted"/>
<dbReference type="InterPro" id="IPR044862">
    <property type="entry name" value="Pro_4_hyd_alph_FE2OG_OXY"/>
</dbReference>
<keyword evidence="2" id="KW-0479">Metal-binding</keyword>
<dbReference type="OrthoDB" id="420380at2759"/>
<dbReference type="GO" id="GO:0031418">
    <property type="term" value="F:L-ascorbic acid binding"/>
    <property type="evidence" value="ECO:0007669"/>
    <property type="project" value="InterPro"/>
</dbReference>
<evidence type="ECO:0000256" key="5">
    <source>
        <dbReference type="ARBA" id="ARBA00023004"/>
    </source>
</evidence>
<evidence type="ECO:0000256" key="1">
    <source>
        <dbReference type="ARBA" id="ARBA00001961"/>
    </source>
</evidence>
<evidence type="ECO:0000313" key="9">
    <source>
        <dbReference type="Proteomes" id="UP000664132"/>
    </source>
</evidence>
<dbReference type="EMBL" id="JAFJYH010000160">
    <property type="protein sequence ID" value="KAG4417254.1"/>
    <property type="molecule type" value="Genomic_DNA"/>
</dbReference>
<dbReference type="Pfam" id="PF13640">
    <property type="entry name" value="2OG-FeII_Oxy_3"/>
    <property type="match status" value="1"/>
</dbReference>
<feature type="domain" description="Prolyl 4-hydroxylase alpha subunit" evidence="7">
    <location>
        <begin position="61"/>
        <end position="296"/>
    </location>
</feature>
<evidence type="ECO:0000256" key="3">
    <source>
        <dbReference type="ARBA" id="ARBA00022964"/>
    </source>
</evidence>
<protein>
    <recommendedName>
        <fullName evidence="7">Prolyl 4-hydroxylase alpha subunit domain-containing protein</fullName>
    </recommendedName>
</protein>
<comment type="cofactor">
    <cofactor evidence="1">
        <name>L-ascorbate</name>
        <dbReference type="ChEBI" id="CHEBI:38290"/>
    </cofactor>
</comment>
<dbReference type="GO" id="GO:0005506">
    <property type="term" value="F:iron ion binding"/>
    <property type="evidence" value="ECO:0007669"/>
    <property type="project" value="InterPro"/>
</dbReference>
<keyword evidence="4" id="KW-0560">Oxidoreductase</keyword>
<evidence type="ECO:0000256" key="6">
    <source>
        <dbReference type="SAM" id="MobiDB-lite"/>
    </source>
</evidence>
<evidence type="ECO:0000313" key="8">
    <source>
        <dbReference type="EMBL" id="KAG4417254.1"/>
    </source>
</evidence>
<sequence>MTQIYLPSKRTALGSACAAAALLAAFWSNQHYDNIESSLPTPENYKCKPHAYTTEIVSLDPLLIYINDFLSSEEANLLVALGSPSLASSEIYISGQKVASKTRTSRSGGLPPSSSLVSCILIRALSFLGPAIPSHPSSSSQDTNSNPNPLSLFGTPQIVQYGPGEHFSTHHDWYDRPQPLRDGTMDYTGGRWWFNRWGSFFVYLDEEAEGGETWFPHIEARAPNLSSQSQDSESEGEKTKWAKNIEEGRGTNFLPRKGNALFWVNLHGNGTGDERVVHAGRELKGGRKTAMNLWPRVYYGGGGGR</sequence>
<comment type="caution">
    <text evidence="8">The sequence shown here is derived from an EMBL/GenBank/DDBJ whole genome shotgun (WGS) entry which is preliminary data.</text>
</comment>
<keyword evidence="9" id="KW-1185">Reference proteome</keyword>
<dbReference type="Gene3D" id="2.60.120.620">
    <property type="entry name" value="q2cbj1_9rhob like domain"/>
    <property type="match status" value="1"/>
</dbReference>
<keyword evidence="5" id="KW-0408">Iron</keyword>
<dbReference type="InterPro" id="IPR045054">
    <property type="entry name" value="P4HA-like"/>
</dbReference>
<dbReference type="SMART" id="SM00702">
    <property type="entry name" value="P4Hc"/>
    <property type="match status" value="1"/>
</dbReference>
<dbReference type="InterPro" id="IPR006620">
    <property type="entry name" value="Pro_4_hyd_alph"/>
</dbReference>
<gene>
    <name evidence="8" type="ORF">IFR04_009624</name>
</gene>
<dbReference type="AlphaFoldDB" id="A0A8H7WA58"/>
<dbReference type="PANTHER" id="PTHR10869">
    <property type="entry name" value="PROLYL 4-HYDROXYLASE ALPHA SUBUNIT"/>
    <property type="match status" value="1"/>
</dbReference>
<feature type="compositionally biased region" description="Polar residues" evidence="6">
    <location>
        <begin position="135"/>
        <end position="149"/>
    </location>
</feature>
<reference evidence="8" key="1">
    <citation type="submission" date="2021-02" db="EMBL/GenBank/DDBJ databases">
        <title>Genome sequence Cadophora malorum strain M34.</title>
        <authorList>
            <person name="Stefanovic E."/>
            <person name="Vu D."/>
            <person name="Scully C."/>
            <person name="Dijksterhuis J."/>
            <person name="Roader J."/>
            <person name="Houbraken J."/>
        </authorList>
    </citation>
    <scope>NUCLEOTIDE SEQUENCE</scope>
    <source>
        <strain evidence="8">M34</strain>
    </source>
</reference>
<keyword evidence="3" id="KW-0223">Dioxygenase</keyword>
<evidence type="ECO:0000256" key="4">
    <source>
        <dbReference type="ARBA" id="ARBA00023002"/>
    </source>
</evidence>
<dbReference type="GO" id="GO:0004656">
    <property type="term" value="F:procollagen-proline 4-dioxygenase activity"/>
    <property type="evidence" value="ECO:0007669"/>
    <property type="project" value="TreeGrafter"/>
</dbReference>
<name>A0A8H7WA58_9HELO</name>
<feature type="region of interest" description="Disordered" evidence="6">
    <location>
        <begin position="134"/>
        <end position="154"/>
    </location>
</feature>
<dbReference type="PANTHER" id="PTHR10869:SF242">
    <property type="entry name" value="PROLYL 4-HYDROXYLASE ALPHA SUBUNIT DOMAIN-CONTAINING PROTEIN"/>
    <property type="match status" value="1"/>
</dbReference>
<organism evidence="8 9">
    <name type="scientific">Cadophora malorum</name>
    <dbReference type="NCBI Taxonomy" id="108018"/>
    <lineage>
        <taxon>Eukaryota</taxon>
        <taxon>Fungi</taxon>
        <taxon>Dikarya</taxon>
        <taxon>Ascomycota</taxon>
        <taxon>Pezizomycotina</taxon>
        <taxon>Leotiomycetes</taxon>
        <taxon>Helotiales</taxon>
        <taxon>Ploettnerulaceae</taxon>
        <taxon>Cadophora</taxon>
    </lineage>
</organism>
<evidence type="ECO:0000256" key="2">
    <source>
        <dbReference type="ARBA" id="ARBA00022723"/>
    </source>
</evidence>
<dbReference type="Proteomes" id="UP000664132">
    <property type="component" value="Unassembled WGS sequence"/>
</dbReference>